<evidence type="ECO:0000256" key="1">
    <source>
        <dbReference type="SAM" id="SignalP"/>
    </source>
</evidence>
<dbReference type="AlphaFoldDB" id="A0A7D9D1P4"/>
<proteinExistence type="predicted"/>
<evidence type="ECO:0000313" key="2">
    <source>
        <dbReference type="EMBL" id="VUX55640.1"/>
    </source>
</evidence>
<feature type="signal peptide" evidence="1">
    <location>
        <begin position="1"/>
        <end position="21"/>
    </location>
</feature>
<feature type="chain" id="PRO_5027773822" evidence="1">
    <location>
        <begin position="22"/>
        <end position="149"/>
    </location>
</feature>
<keyword evidence="1" id="KW-0732">Signal</keyword>
<reference evidence="2" key="1">
    <citation type="submission" date="2019-07" db="EMBL/GenBank/DDBJ databases">
        <authorList>
            <person name="Weber M."/>
            <person name="Kostadinov I."/>
            <person name="Kostadinov D I."/>
        </authorList>
    </citation>
    <scope>NUCLEOTIDE SEQUENCE</scope>
    <source>
        <strain evidence="2">Gfbio:sag-sample-m06:053724c1-46a9-4a36-b237-ea2bf867836b</strain>
    </source>
</reference>
<gene>
    <name evidence="2" type="ORF">JTBM06_V1_60034</name>
</gene>
<protein>
    <submittedName>
        <fullName evidence="2">Uncharacterized protein</fullName>
    </submittedName>
</protein>
<name>A0A7D9D1P4_9GAMM</name>
<accession>A0A7D9D1P4</accession>
<organism evidence="2">
    <name type="scientific">uncultured Woeseiaceae bacterium</name>
    <dbReference type="NCBI Taxonomy" id="1983305"/>
    <lineage>
        <taxon>Bacteria</taxon>
        <taxon>Pseudomonadati</taxon>
        <taxon>Pseudomonadota</taxon>
        <taxon>Gammaproteobacteria</taxon>
        <taxon>Woeseiales</taxon>
        <taxon>Woeseiaceae</taxon>
        <taxon>environmental samples</taxon>
    </lineage>
</organism>
<sequence>MKKLVCLSVLLFVFASHSSLTQDRSRKKPLVNFGEVMSGVQAWYTGGSIIGPVDRGFKIIDSVEFRVEYIVVESVETKAKLGNLPGSFDDDNLAGINSWGAFLEPYSLAPGIHTANAIFHVTPEACAFFGAPFPCDIQVGPIGFDVNAD</sequence>
<dbReference type="EMBL" id="LR633967">
    <property type="protein sequence ID" value="VUX55640.1"/>
    <property type="molecule type" value="Genomic_DNA"/>
</dbReference>